<gene>
    <name evidence="2" type="ORF">PG999_013104</name>
</gene>
<organism evidence="2 3">
    <name type="scientific">Apiospora kogelbergensis</name>
    <dbReference type="NCBI Taxonomy" id="1337665"/>
    <lineage>
        <taxon>Eukaryota</taxon>
        <taxon>Fungi</taxon>
        <taxon>Dikarya</taxon>
        <taxon>Ascomycota</taxon>
        <taxon>Pezizomycotina</taxon>
        <taxon>Sordariomycetes</taxon>
        <taxon>Xylariomycetidae</taxon>
        <taxon>Amphisphaeriales</taxon>
        <taxon>Apiosporaceae</taxon>
        <taxon>Apiospora</taxon>
    </lineage>
</organism>
<evidence type="ECO:0000313" key="3">
    <source>
        <dbReference type="Proteomes" id="UP001392437"/>
    </source>
</evidence>
<accession>A0AAW0Q8S3</accession>
<evidence type="ECO:0000256" key="1">
    <source>
        <dbReference type="SAM" id="MobiDB-lite"/>
    </source>
</evidence>
<dbReference type="Proteomes" id="UP001392437">
    <property type="component" value="Unassembled WGS sequence"/>
</dbReference>
<feature type="compositionally biased region" description="Basic and acidic residues" evidence="1">
    <location>
        <begin position="26"/>
        <end position="38"/>
    </location>
</feature>
<evidence type="ECO:0000313" key="2">
    <source>
        <dbReference type="EMBL" id="KAK8097160.1"/>
    </source>
</evidence>
<name>A0AAW0Q8S3_9PEZI</name>
<dbReference type="EMBL" id="JAQQWP010000010">
    <property type="protein sequence ID" value="KAK8097160.1"/>
    <property type="molecule type" value="Genomic_DNA"/>
</dbReference>
<comment type="caution">
    <text evidence="2">The sequence shown here is derived from an EMBL/GenBank/DDBJ whole genome shotgun (WGS) entry which is preliminary data.</text>
</comment>
<protein>
    <submittedName>
        <fullName evidence="2">Uncharacterized protein</fullName>
    </submittedName>
</protein>
<reference evidence="2 3" key="1">
    <citation type="submission" date="2023-01" db="EMBL/GenBank/DDBJ databases">
        <title>Analysis of 21 Apiospora genomes using comparative genomics revels a genus with tremendous synthesis potential of carbohydrate active enzymes and secondary metabolites.</title>
        <authorList>
            <person name="Sorensen T."/>
        </authorList>
    </citation>
    <scope>NUCLEOTIDE SEQUENCE [LARGE SCALE GENOMIC DNA]</scope>
    <source>
        <strain evidence="2 3">CBS 117206</strain>
    </source>
</reference>
<feature type="compositionally biased region" description="Acidic residues" evidence="1">
    <location>
        <begin position="372"/>
        <end position="382"/>
    </location>
</feature>
<sequence>MARKSKSKSMATPQPKHKPFVLGKPPSKEERCKNKVKNELPSPPSSQHRLGGPGRKELEFAKKMQGLPNEIKSQVVRTNLPEKNKWPVETDDMRLKALAMKRARDAEIRADNKPANINIMMDRIINAFPGDADMVVAPSLLWHGGVDMTGYYEWLLDEYYEGDMPEIVRRANAFRGFPQLDDEDFNQVDAAERYAYYRSQKGRDELRPYLPAIKKYAPKGEYELMKAQVNGQTASYAMAADADTGELQPYKYKEEPYPSESGPSPCYAPSEAGPSAGYHVKIEYLTPTLGSAIAGENLSSRLDRSVTLGRSPQDPDRELSPAFELATPNTDTIRVKMNPALREIIKDEVPHSAESEFAPILAAVRAARKDQDGDDVQDEEEMSAAYYDSPNVYKEEEQDEYKDEVKDEKKVKASRKRRDLFDDTFEPSLGDLSSDDDKPLVKRIKKNSR</sequence>
<keyword evidence="3" id="KW-1185">Reference proteome</keyword>
<dbReference type="AlphaFoldDB" id="A0AAW0Q8S3"/>
<feature type="region of interest" description="Disordered" evidence="1">
    <location>
        <begin position="368"/>
        <end position="449"/>
    </location>
</feature>
<proteinExistence type="predicted"/>
<feature type="region of interest" description="Disordered" evidence="1">
    <location>
        <begin position="1"/>
        <end position="55"/>
    </location>
</feature>